<comment type="subcellular location">
    <subcellularLocation>
        <location evidence="1">Membrane</location>
        <topology evidence="1">Single-pass membrane protein</topology>
    </subcellularLocation>
</comment>
<dbReference type="GO" id="GO:0005769">
    <property type="term" value="C:early endosome"/>
    <property type="evidence" value="ECO:0007669"/>
    <property type="project" value="TreeGrafter"/>
</dbReference>
<dbReference type="SMART" id="SM00192">
    <property type="entry name" value="LDLa"/>
    <property type="match status" value="2"/>
</dbReference>
<dbReference type="InterPro" id="IPR002172">
    <property type="entry name" value="LDrepeatLR_classA_rpt"/>
</dbReference>
<evidence type="ECO:0000256" key="6">
    <source>
        <dbReference type="ARBA" id="ARBA00023157"/>
    </source>
</evidence>
<protein>
    <submittedName>
        <fullName evidence="8">Uncharacterized protein</fullName>
    </submittedName>
</protein>
<dbReference type="EMBL" id="CAJNOQ010004866">
    <property type="protein sequence ID" value="CAF1077015.1"/>
    <property type="molecule type" value="Genomic_DNA"/>
</dbReference>
<dbReference type="PROSITE" id="PS50068">
    <property type="entry name" value="LDLRA_2"/>
    <property type="match status" value="1"/>
</dbReference>
<sequence>MNSVLSPGTGPFVLLTYCQRPNNIYYHHETESKFDTCYNGGTPVSFKRLKESQVTANDLYNWYAPMTKVEEYQSYFDTINESMSNNRFYYNCTQNGSFGEQCEYTFKYTNNPSLSDTLTLSIKSYYSYKRTTVDEFEQITDSRNCYRMCLDINNRTNLCLDWREICDRKIDCFDLSDEEHCLELESNQCNDKFEYHCRNGLCIDKSFSFDYDPDCLDYSDEIDGVNDRLVHDECLLLENPDCDDHICGSTYFSCGDGQCLQNFQHSDRRCRNKYDQLHLSKIYSRYINNTCWIYFICSFPFWTGRSTTFDYCKEVNGDITILNQMLIKCHSELLLFPWNSSITYPFVQVIYNVSNRTYGNVRPDYICYDAMLCKGAFIPTVYIKNLSCNEYEYFGLKQNYTYGNDFLLNMQDLFSACGLGHAQCKNGLYNCLMNSNLFICLSPERLLDGYNRVI</sequence>
<dbReference type="EMBL" id="CAJOBC010004867">
    <property type="protein sequence ID" value="CAF3843454.1"/>
    <property type="molecule type" value="Genomic_DNA"/>
</dbReference>
<evidence type="ECO:0000256" key="7">
    <source>
        <dbReference type="PROSITE-ProRule" id="PRU00124"/>
    </source>
</evidence>
<gene>
    <name evidence="8" type="ORF">GPM918_LOCUS17574</name>
    <name evidence="9" type="ORF">SRO942_LOCUS17575</name>
</gene>
<keyword evidence="3" id="KW-0677">Repeat</keyword>
<name>A0A814MEQ4_9BILA</name>
<dbReference type="InterPro" id="IPR036055">
    <property type="entry name" value="LDL_receptor-like_sf"/>
</dbReference>
<keyword evidence="4" id="KW-1133">Transmembrane helix</keyword>
<dbReference type="Proteomes" id="UP000663829">
    <property type="component" value="Unassembled WGS sequence"/>
</dbReference>
<dbReference type="GO" id="GO:0071813">
    <property type="term" value="F:lipoprotein particle binding"/>
    <property type="evidence" value="ECO:0007669"/>
    <property type="project" value="TreeGrafter"/>
</dbReference>
<feature type="disulfide bond" evidence="7">
    <location>
        <begin position="197"/>
        <end position="215"/>
    </location>
</feature>
<evidence type="ECO:0000256" key="5">
    <source>
        <dbReference type="ARBA" id="ARBA00023136"/>
    </source>
</evidence>
<dbReference type="GO" id="GO:0005886">
    <property type="term" value="C:plasma membrane"/>
    <property type="evidence" value="ECO:0007669"/>
    <property type="project" value="TreeGrafter"/>
</dbReference>
<dbReference type="PRINTS" id="PR00261">
    <property type="entry name" value="LDLRECEPTOR"/>
</dbReference>
<dbReference type="GO" id="GO:0090118">
    <property type="term" value="P:receptor-mediated endocytosis involved in cholesterol transport"/>
    <property type="evidence" value="ECO:0007669"/>
    <property type="project" value="TreeGrafter"/>
</dbReference>
<comment type="caution">
    <text evidence="7">Lacks conserved residue(s) required for the propagation of feature annotation.</text>
</comment>
<dbReference type="Proteomes" id="UP000681722">
    <property type="component" value="Unassembled WGS sequence"/>
</dbReference>
<evidence type="ECO:0000256" key="3">
    <source>
        <dbReference type="ARBA" id="ARBA00022737"/>
    </source>
</evidence>
<dbReference type="CDD" id="cd00112">
    <property type="entry name" value="LDLa"/>
    <property type="match status" value="1"/>
</dbReference>
<comment type="caution">
    <text evidence="8">The sequence shown here is derived from an EMBL/GenBank/DDBJ whole genome shotgun (WGS) entry which is preliminary data.</text>
</comment>
<evidence type="ECO:0000256" key="2">
    <source>
        <dbReference type="ARBA" id="ARBA00022692"/>
    </source>
</evidence>
<evidence type="ECO:0000313" key="9">
    <source>
        <dbReference type="EMBL" id="CAF3843454.1"/>
    </source>
</evidence>
<dbReference type="Gene3D" id="4.10.400.10">
    <property type="entry name" value="Low-density Lipoprotein Receptor"/>
    <property type="match status" value="1"/>
</dbReference>
<dbReference type="PANTHER" id="PTHR24270:SF21">
    <property type="entry name" value="LOW-DENSITY LIPOPROTEIN RECEPTOR"/>
    <property type="match status" value="1"/>
</dbReference>
<accession>A0A814MEQ4</accession>
<dbReference type="GO" id="GO:0005041">
    <property type="term" value="F:low-density lipoprotein particle receptor activity"/>
    <property type="evidence" value="ECO:0007669"/>
    <property type="project" value="TreeGrafter"/>
</dbReference>
<dbReference type="AlphaFoldDB" id="A0A814MEQ4"/>
<keyword evidence="2" id="KW-0812">Transmembrane</keyword>
<keyword evidence="6 7" id="KW-1015">Disulfide bond</keyword>
<evidence type="ECO:0000256" key="1">
    <source>
        <dbReference type="ARBA" id="ARBA00004167"/>
    </source>
</evidence>
<evidence type="ECO:0000313" key="10">
    <source>
        <dbReference type="Proteomes" id="UP000663829"/>
    </source>
</evidence>
<dbReference type="OrthoDB" id="9988974at2759"/>
<reference evidence="8" key="1">
    <citation type="submission" date="2021-02" db="EMBL/GenBank/DDBJ databases">
        <authorList>
            <person name="Nowell W R."/>
        </authorList>
    </citation>
    <scope>NUCLEOTIDE SEQUENCE</scope>
</reference>
<keyword evidence="10" id="KW-1185">Reference proteome</keyword>
<organism evidence="8 10">
    <name type="scientific">Didymodactylos carnosus</name>
    <dbReference type="NCBI Taxonomy" id="1234261"/>
    <lineage>
        <taxon>Eukaryota</taxon>
        <taxon>Metazoa</taxon>
        <taxon>Spiralia</taxon>
        <taxon>Gnathifera</taxon>
        <taxon>Rotifera</taxon>
        <taxon>Eurotatoria</taxon>
        <taxon>Bdelloidea</taxon>
        <taxon>Philodinida</taxon>
        <taxon>Philodinidae</taxon>
        <taxon>Didymodactylos</taxon>
    </lineage>
</organism>
<keyword evidence="5" id="KW-0472">Membrane</keyword>
<evidence type="ECO:0000313" key="8">
    <source>
        <dbReference type="EMBL" id="CAF1077015.1"/>
    </source>
</evidence>
<dbReference type="GO" id="GO:0042632">
    <property type="term" value="P:cholesterol homeostasis"/>
    <property type="evidence" value="ECO:0007669"/>
    <property type="project" value="TreeGrafter"/>
</dbReference>
<dbReference type="PANTHER" id="PTHR24270">
    <property type="entry name" value="LOW-DENSITY LIPOPROTEIN RECEPTOR-RELATED"/>
    <property type="match status" value="1"/>
</dbReference>
<dbReference type="SUPFAM" id="SSF57424">
    <property type="entry name" value="LDL receptor-like module"/>
    <property type="match status" value="1"/>
</dbReference>
<dbReference type="InterPro" id="IPR050685">
    <property type="entry name" value="LDLR"/>
</dbReference>
<proteinExistence type="predicted"/>
<evidence type="ECO:0000256" key="4">
    <source>
        <dbReference type="ARBA" id="ARBA00022989"/>
    </source>
</evidence>
<dbReference type="Pfam" id="PF00057">
    <property type="entry name" value="Ldl_recept_a"/>
    <property type="match status" value="1"/>
</dbReference>